<dbReference type="InterPro" id="IPR002125">
    <property type="entry name" value="CMP_dCMP_dom"/>
</dbReference>
<dbReference type="PROSITE" id="PS51747">
    <property type="entry name" value="CYT_DCMP_DEAMINASES_2"/>
    <property type="match status" value="1"/>
</dbReference>
<dbReference type="PANTHER" id="PTHR11079:SF202">
    <property type="entry name" value="TRNA-SPECIFIC ADENOSINE DEAMINASE"/>
    <property type="match status" value="1"/>
</dbReference>
<name>A0ABS5TQ29_9ACTN</name>
<proteinExistence type="predicted"/>
<dbReference type="Pfam" id="PF00383">
    <property type="entry name" value="dCMP_cyt_deam_1"/>
    <property type="match status" value="1"/>
</dbReference>
<evidence type="ECO:0000313" key="5">
    <source>
        <dbReference type="Proteomes" id="UP001197247"/>
    </source>
</evidence>
<dbReference type="SUPFAM" id="SSF53927">
    <property type="entry name" value="Cytidine deaminase-like"/>
    <property type="match status" value="1"/>
</dbReference>
<evidence type="ECO:0000313" key="4">
    <source>
        <dbReference type="EMBL" id="MBT0773196.1"/>
    </source>
</evidence>
<gene>
    <name evidence="4" type="ORF">KIH74_29905</name>
</gene>
<dbReference type="PROSITE" id="PS00903">
    <property type="entry name" value="CYT_DCMP_DEAMINASES_1"/>
    <property type="match status" value="1"/>
</dbReference>
<feature type="domain" description="CMP/dCMP-type deaminase" evidence="3">
    <location>
        <begin position="6"/>
        <end position="115"/>
    </location>
</feature>
<sequence>MESVTPQDISYLERAVALAWEARERGDHPFGALLVTPGEEVVEARNSVVTGSDPTGHAESNLVRLAGRLDRGALSRGTLYTSTEPCAMCAGAIYWSGIGRVVFALSEAELGTLVEEEEGVPPLDLPCREVFARGGRSIVVDGPVGLPAAVEVHQGFWN</sequence>
<dbReference type="PANTHER" id="PTHR11079">
    <property type="entry name" value="CYTOSINE DEAMINASE FAMILY MEMBER"/>
    <property type="match status" value="1"/>
</dbReference>
<comment type="caution">
    <text evidence="4">The sequence shown here is derived from an EMBL/GenBank/DDBJ whole genome shotgun (WGS) entry which is preliminary data.</text>
</comment>
<reference evidence="4 5" key="1">
    <citation type="submission" date="2021-05" db="EMBL/GenBank/DDBJ databases">
        <title>Kineosporia and Streptomyces sp. nov. two new marine actinobacteria isolated from Coral.</title>
        <authorList>
            <person name="Buangrab K."/>
            <person name="Sutthacheep M."/>
            <person name="Yeemin T."/>
            <person name="Harunari E."/>
            <person name="Igarashi Y."/>
            <person name="Kanchanasin P."/>
            <person name="Tanasupawat S."/>
            <person name="Phongsopitanun W."/>
        </authorList>
    </citation>
    <scope>NUCLEOTIDE SEQUENCE [LARGE SCALE GENOMIC DNA]</scope>
    <source>
        <strain evidence="4 5">J2-2</strain>
    </source>
</reference>
<dbReference type="CDD" id="cd01285">
    <property type="entry name" value="nucleoside_deaminase"/>
    <property type="match status" value="1"/>
</dbReference>
<accession>A0ABS5TQ29</accession>
<keyword evidence="5" id="KW-1185">Reference proteome</keyword>
<evidence type="ECO:0000256" key="2">
    <source>
        <dbReference type="ARBA" id="ARBA00022833"/>
    </source>
</evidence>
<dbReference type="RefSeq" id="WP_214159738.1">
    <property type="nucleotide sequence ID" value="NZ_JAHBAY010000016.1"/>
</dbReference>
<dbReference type="Gene3D" id="3.40.140.10">
    <property type="entry name" value="Cytidine Deaminase, domain 2"/>
    <property type="match status" value="1"/>
</dbReference>
<evidence type="ECO:0000259" key="3">
    <source>
        <dbReference type="PROSITE" id="PS51747"/>
    </source>
</evidence>
<dbReference type="EMBL" id="JAHBAY010000016">
    <property type="protein sequence ID" value="MBT0773196.1"/>
    <property type="molecule type" value="Genomic_DNA"/>
</dbReference>
<protein>
    <submittedName>
        <fullName evidence="4">Nucleoside deaminase</fullName>
    </submittedName>
</protein>
<organism evidence="4 5">
    <name type="scientific">Kineosporia corallincola</name>
    <dbReference type="NCBI Taxonomy" id="2835133"/>
    <lineage>
        <taxon>Bacteria</taxon>
        <taxon>Bacillati</taxon>
        <taxon>Actinomycetota</taxon>
        <taxon>Actinomycetes</taxon>
        <taxon>Kineosporiales</taxon>
        <taxon>Kineosporiaceae</taxon>
        <taxon>Kineosporia</taxon>
    </lineage>
</organism>
<dbReference type="Proteomes" id="UP001197247">
    <property type="component" value="Unassembled WGS sequence"/>
</dbReference>
<keyword evidence="2" id="KW-0862">Zinc</keyword>
<dbReference type="InterPro" id="IPR016193">
    <property type="entry name" value="Cytidine_deaminase-like"/>
</dbReference>
<dbReference type="InterPro" id="IPR016192">
    <property type="entry name" value="APOBEC/CMP_deaminase_Zn-bd"/>
</dbReference>
<keyword evidence="1" id="KW-0479">Metal-binding</keyword>
<evidence type="ECO:0000256" key="1">
    <source>
        <dbReference type="ARBA" id="ARBA00022723"/>
    </source>
</evidence>